<dbReference type="CDD" id="cd00293">
    <property type="entry name" value="USP-like"/>
    <property type="match status" value="1"/>
</dbReference>
<accession>A0A375HLI3</accession>
<name>A0A375HLI3_9BURK</name>
<protein>
    <submittedName>
        <fullName evidence="3">Universal stress protein</fullName>
    </submittedName>
</protein>
<organism evidence="3 4">
    <name type="scientific">Cupriavidus neocaledonicus</name>
    <dbReference type="NCBI Taxonomy" id="1040979"/>
    <lineage>
        <taxon>Bacteria</taxon>
        <taxon>Pseudomonadati</taxon>
        <taxon>Pseudomonadota</taxon>
        <taxon>Betaproteobacteria</taxon>
        <taxon>Burkholderiales</taxon>
        <taxon>Burkholderiaceae</taxon>
        <taxon>Cupriavidus</taxon>
    </lineage>
</organism>
<dbReference type="SUPFAM" id="SSF52402">
    <property type="entry name" value="Adenine nucleotide alpha hydrolases-like"/>
    <property type="match status" value="1"/>
</dbReference>
<geneLocation type="plasmid" evidence="3">
    <name>II</name>
</geneLocation>
<sequence length="175" mass="18578">MIKLLVVADDSDSSLWAVRHAAFLCTEGCAAEVVLLNVQRPIEHGRASAYHSLAELRERERQAGEAVLARAADILADSGVKHVAQIGVGTPVQTIISAARACACDGILLGVSCWSRILALAGAGVPARIMRRSPIPVTLVNAPRTMRIPGATRPQWPTSARNHPALVVYPASVSY</sequence>
<gene>
    <name evidence="2" type="ORF">CBM2605_B170122</name>
    <name evidence="3" type="ORF">CBM2607_MP10114</name>
</gene>
<dbReference type="Gene3D" id="3.40.50.12370">
    <property type="match status" value="1"/>
</dbReference>
<dbReference type="RefSeq" id="WP_018005613.1">
    <property type="nucleotide sequence ID" value="NZ_AQUR01000090.1"/>
</dbReference>
<reference evidence="4 5" key="1">
    <citation type="submission" date="2018-01" db="EMBL/GenBank/DDBJ databases">
        <authorList>
            <person name="Clerissi C."/>
        </authorList>
    </citation>
    <scope>NUCLEOTIDE SEQUENCE [LARGE SCALE GENOMIC DNA]</scope>
    <source>
        <strain evidence="2">Cupriavidus taiwanensis STM 6082</strain>
        <strain evidence="3">Cupriavidus taiwanensis STM 6160</strain>
        <plasmid evidence="3">II</plasmid>
        <plasmid evidence="4">ii</plasmid>
    </source>
</reference>
<keyword evidence="3" id="KW-0614">Plasmid</keyword>
<evidence type="ECO:0000313" key="3">
    <source>
        <dbReference type="EMBL" id="SPD58712.1"/>
    </source>
</evidence>
<dbReference type="Proteomes" id="UP000255168">
    <property type="component" value="Plasmid II"/>
</dbReference>
<dbReference type="EMBL" id="OFTC01000040">
    <property type="protein sequence ID" value="SOZ39572.1"/>
    <property type="molecule type" value="Genomic_DNA"/>
</dbReference>
<proteinExistence type="predicted"/>
<evidence type="ECO:0000313" key="2">
    <source>
        <dbReference type="EMBL" id="SOZ39572.1"/>
    </source>
</evidence>
<dbReference type="AlphaFoldDB" id="A0A375HLI3"/>
<dbReference type="InterPro" id="IPR006016">
    <property type="entry name" value="UspA"/>
</dbReference>
<evidence type="ECO:0000313" key="5">
    <source>
        <dbReference type="Proteomes" id="UP000256710"/>
    </source>
</evidence>
<dbReference type="EMBL" id="LT984807">
    <property type="protein sequence ID" value="SPD58712.1"/>
    <property type="molecule type" value="Genomic_DNA"/>
</dbReference>
<geneLocation type="plasmid" evidence="4">
    <name>ii</name>
</geneLocation>
<evidence type="ECO:0000259" key="1">
    <source>
        <dbReference type="Pfam" id="PF00582"/>
    </source>
</evidence>
<dbReference type="Proteomes" id="UP000256710">
    <property type="component" value="Unassembled WGS sequence"/>
</dbReference>
<feature type="domain" description="UspA" evidence="1">
    <location>
        <begin position="3"/>
        <end position="140"/>
    </location>
</feature>
<evidence type="ECO:0000313" key="4">
    <source>
        <dbReference type="Proteomes" id="UP000255168"/>
    </source>
</evidence>
<dbReference type="Pfam" id="PF00582">
    <property type="entry name" value="Usp"/>
    <property type="match status" value="1"/>
</dbReference>
<keyword evidence="5" id="KW-1185">Reference proteome</keyword>